<evidence type="ECO:0000256" key="1">
    <source>
        <dbReference type="SAM" id="MobiDB-lite"/>
    </source>
</evidence>
<keyword evidence="3" id="KW-1185">Reference proteome</keyword>
<evidence type="ECO:0000313" key="2">
    <source>
        <dbReference type="EMBL" id="TXG61476.1"/>
    </source>
</evidence>
<evidence type="ECO:0000313" key="3">
    <source>
        <dbReference type="Proteomes" id="UP000323000"/>
    </source>
</evidence>
<comment type="caution">
    <text evidence="2">The sequence shown here is derived from an EMBL/GenBank/DDBJ whole genome shotgun (WGS) entry which is preliminary data.</text>
</comment>
<dbReference type="Proteomes" id="UP000323000">
    <property type="component" value="Chromosome 5"/>
</dbReference>
<reference evidence="3" key="1">
    <citation type="journal article" date="2019" name="Gigascience">
        <title>De novo genome assembly of the endangered Acer yangbiense, a plant species with extremely small populations endemic to Yunnan Province, China.</title>
        <authorList>
            <person name="Yang J."/>
            <person name="Wariss H.M."/>
            <person name="Tao L."/>
            <person name="Zhang R."/>
            <person name="Yun Q."/>
            <person name="Hollingsworth P."/>
            <person name="Dao Z."/>
            <person name="Luo G."/>
            <person name="Guo H."/>
            <person name="Ma Y."/>
            <person name="Sun W."/>
        </authorList>
    </citation>
    <scope>NUCLEOTIDE SEQUENCE [LARGE SCALE GENOMIC DNA]</scope>
    <source>
        <strain evidence="3">cv. Malutang</strain>
    </source>
</reference>
<organism evidence="2 3">
    <name type="scientific">Acer yangbiense</name>
    <dbReference type="NCBI Taxonomy" id="1000413"/>
    <lineage>
        <taxon>Eukaryota</taxon>
        <taxon>Viridiplantae</taxon>
        <taxon>Streptophyta</taxon>
        <taxon>Embryophyta</taxon>
        <taxon>Tracheophyta</taxon>
        <taxon>Spermatophyta</taxon>
        <taxon>Magnoliopsida</taxon>
        <taxon>eudicotyledons</taxon>
        <taxon>Gunneridae</taxon>
        <taxon>Pentapetalae</taxon>
        <taxon>rosids</taxon>
        <taxon>malvids</taxon>
        <taxon>Sapindales</taxon>
        <taxon>Sapindaceae</taxon>
        <taxon>Hippocastanoideae</taxon>
        <taxon>Acereae</taxon>
        <taxon>Acer</taxon>
    </lineage>
</organism>
<accession>A0A5C7HYN8</accession>
<protein>
    <submittedName>
        <fullName evidence="2">Uncharacterized protein</fullName>
    </submittedName>
</protein>
<dbReference type="OrthoDB" id="1938885at2759"/>
<dbReference type="PANTHER" id="PTHR48205:SF1">
    <property type="entry name" value="OS01G0742766 PROTEIN"/>
    <property type="match status" value="1"/>
</dbReference>
<feature type="region of interest" description="Disordered" evidence="1">
    <location>
        <begin position="1"/>
        <end position="40"/>
    </location>
</feature>
<dbReference type="PANTHER" id="PTHR48205">
    <property type="entry name" value="OS01G0742766 PROTEIN"/>
    <property type="match status" value="1"/>
</dbReference>
<gene>
    <name evidence="2" type="ORF">EZV62_012839</name>
</gene>
<dbReference type="AlphaFoldDB" id="A0A5C7HYN8"/>
<name>A0A5C7HYN8_9ROSI</name>
<dbReference type="EMBL" id="VAHF01000005">
    <property type="protein sequence ID" value="TXG61476.1"/>
    <property type="molecule type" value="Genomic_DNA"/>
</dbReference>
<proteinExistence type="predicted"/>
<feature type="compositionally biased region" description="Basic residues" evidence="1">
    <location>
        <begin position="1"/>
        <end position="12"/>
    </location>
</feature>
<sequence length="89" mass="9948">MVKRRKITHPPPRRTVSSSTGDKARDVALTTPSTVSVPPPPEIIRIQAEKNFAVEQAQKEGCTGNFRSFDSQFKNYLVPVIPTRKELAE</sequence>